<evidence type="ECO:0000313" key="3">
    <source>
        <dbReference type="Proteomes" id="UP000231214"/>
    </source>
</evidence>
<comment type="caution">
    <text evidence="2">The sequence shown here is derived from an EMBL/GenBank/DDBJ whole genome shotgun (WGS) entry which is preliminary data.</text>
</comment>
<dbReference type="AlphaFoldDB" id="A0A2M6XB79"/>
<feature type="domain" description="RNHCP" evidence="1">
    <location>
        <begin position="13"/>
        <end position="96"/>
    </location>
</feature>
<reference evidence="3" key="1">
    <citation type="submission" date="2017-09" db="EMBL/GenBank/DDBJ databases">
        <title>Depth-based differentiation of microbial function through sediment-hosted aquifers and enrichment of novel symbionts in the deep terrestrial subsurface.</title>
        <authorList>
            <person name="Probst A.J."/>
            <person name="Ladd B."/>
            <person name="Jarett J.K."/>
            <person name="Geller-Mcgrath D.E."/>
            <person name="Sieber C.M.K."/>
            <person name="Emerson J.B."/>
            <person name="Anantharaman K."/>
            <person name="Thomas B.C."/>
            <person name="Malmstrom R."/>
            <person name="Stieglmeier M."/>
            <person name="Klingl A."/>
            <person name="Woyke T."/>
            <person name="Ryan C.M."/>
            <person name="Banfield J.F."/>
        </authorList>
    </citation>
    <scope>NUCLEOTIDE SEQUENCE [LARGE SCALE GENOMIC DNA]</scope>
</reference>
<evidence type="ECO:0000313" key="2">
    <source>
        <dbReference type="EMBL" id="PIU02322.1"/>
    </source>
</evidence>
<dbReference type="InterPro" id="IPR024439">
    <property type="entry name" value="RNHCP"/>
</dbReference>
<sequence length="104" mass="12041">MKAKRKHFIRKQENFVCDVCGTQVTGTGYTNHCPNCLWSKHLDEQVPGDRAAACHGLMEPIGVELQKNQYYIVHRCQSCHKITRTRTNSQDSFEKLLKINKQSY</sequence>
<proteinExistence type="predicted"/>
<dbReference type="Pfam" id="PF12647">
    <property type="entry name" value="RNHCP"/>
    <property type="match status" value="1"/>
</dbReference>
<evidence type="ECO:0000259" key="1">
    <source>
        <dbReference type="Pfam" id="PF12647"/>
    </source>
</evidence>
<organism evidence="2 3">
    <name type="scientific">Candidatus Shapirobacteria bacterium CG09_land_8_20_14_0_10_49_15</name>
    <dbReference type="NCBI Taxonomy" id="1974482"/>
    <lineage>
        <taxon>Bacteria</taxon>
        <taxon>Candidatus Shapironibacteriota</taxon>
    </lineage>
</organism>
<dbReference type="Proteomes" id="UP000231214">
    <property type="component" value="Unassembled WGS sequence"/>
</dbReference>
<dbReference type="EMBL" id="PEZK01000016">
    <property type="protein sequence ID" value="PIU02322.1"/>
    <property type="molecule type" value="Genomic_DNA"/>
</dbReference>
<protein>
    <recommendedName>
        <fullName evidence="1">RNHCP domain-containing protein</fullName>
    </recommendedName>
</protein>
<dbReference type="SUPFAM" id="SSF57802">
    <property type="entry name" value="Rubredoxin-like"/>
    <property type="match status" value="1"/>
</dbReference>
<name>A0A2M6XB79_9BACT</name>
<accession>A0A2M6XB79</accession>
<gene>
    <name evidence="2" type="ORF">COT66_00860</name>
</gene>